<dbReference type="EC" id="2.7.11.1" evidence="1"/>
<sequence length="400" mass="45109">MIDHLQYNIGVPAEEVAKYCHGGYHPVYLNDLLCDGRYRILDKLGFGSFSTVWLAQDELKETYVSIKIVVAEQSHNHNGELQILQTITRTGDPTHPGHKHVSHLLDSFYHQGPNGRHLCIVLELLGPKVSSVVNRRPNYRLDGRLARRISSQLLLAVDYIRSCGVVHGDIHLGNVLLRVSGLNKMPTFDNGRIGKVSRKDGSPSEKGIPEYLVKPVEYKFDKSEILDEIQLVDFGESFLIGNPPQSIYTPMSLHPPELVFRHPLTEAVDIWNLGCTTYELVTGRTPFEAWMDNRELVPQFQKVLGGVPDQWIQDALRTGVLTGEPDISAANGFLSLEEDIKASYADGYDKETLDLDEEDLMTLGSYLRRMVIVEPNRRANLTELMSHPWVQVDDGTQKEQ</sequence>
<feature type="domain" description="Protein kinase" evidence="9">
    <location>
        <begin position="38"/>
        <end position="390"/>
    </location>
</feature>
<dbReference type="OMA" id="HRYRQGG"/>
<dbReference type="InterPro" id="IPR011009">
    <property type="entry name" value="Kinase-like_dom_sf"/>
</dbReference>
<dbReference type="Pfam" id="PF00069">
    <property type="entry name" value="Pkinase"/>
    <property type="match status" value="2"/>
</dbReference>
<evidence type="ECO:0000256" key="8">
    <source>
        <dbReference type="ARBA" id="ARBA00048679"/>
    </source>
</evidence>
<dbReference type="GO" id="GO:0000245">
    <property type="term" value="P:spliceosomal complex assembly"/>
    <property type="evidence" value="ECO:0007669"/>
    <property type="project" value="TreeGrafter"/>
</dbReference>
<evidence type="ECO:0000313" key="10">
    <source>
        <dbReference type="EMBL" id="KKP02031.1"/>
    </source>
</evidence>
<dbReference type="PROSITE" id="PS50011">
    <property type="entry name" value="PROTEIN_KINASE_DOM"/>
    <property type="match status" value="1"/>
</dbReference>
<dbReference type="SMART" id="SM00220">
    <property type="entry name" value="S_TKc"/>
    <property type="match status" value="1"/>
</dbReference>
<comment type="catalytic activity">
    <reaction evidence="8">
        <text>L-seryl-[protein] + ATP = O-phospho-L-seryl-[protein] + ADP + H(+)</text>
        <dbReference type="Rhea" id="RHEA:17989"/>
        <dbReference type="Rhea" id="RHEA-COMP:9863"/>
        <dbReference type="Rhea" id="RHEA-COMP:11604"/>
        <dbReference type="ChEBI" id="CHEBI:15378"/>
        <dbReference type="ChEBI" id="CHEBI:29999"/>
        <dbReference type="ChEBI" id="CHEBI:30616"/>
        <dbReference type="ChEBI" id="CHEBI:83421"/>
        <dbReference type="ChEBI" id="CHEBI:456216"/>
        <dbReference type="EC" id="2.7.11.1"/>
    </reaction>
</comment>
<evidence type="ECO:0000313" key="11">
    <source>
        <dbReference type="Proteomes" id="UP000034112"/>
    </source>
</evidence>
<dbReference type="EMBL" id="JOKZ01000168">
    <property type="protein sequence ID" value="KKP02031.1"/>
    <property type="molecule type" value="Genomic_DNA"/>
</dbReference>
<keyword evidence="6" id="KW-0067">ATP-binding</keyword>
<dbReference type="GO" id="GO:0005524">
    <property type="term" value="F:ATP binding"/>
    <property type="evidence" value="ECO:0007669"/>
    <property type="project" value="UniProtKB-KW"/>
</dbReference>
<evidence type="ECO:0000256" key="4">
    <source>
        <dbReference type="ARBA" id="ARBA00022741"/>
    </source>
</evidence>
<keyword evidence="5 10" id="KW-0418">Kinase</keyword>
<comment type="catalytic activity">
    <reaction evidence="7">
        <text>L-threonyl-[protein] + ATP = O-phospho-L-threonyl-[protein] + ADP + H(+)</text>
        <dbReference type="Rhea" id="RHEA:46608"/>
        <dbReference type="Rhea" id="RHEA-COMP:11060"/>
        <dbReference type="Rhea" id="RHEA-COMP:11605"/>
        <dbReference type="ChEBI" id="CHEBI:15378"/>
        <dbReference type="ChEBI" id="CHEBI:30013"/>
        <dbReference type="ChEBI" id="CHEBI:30616"/>
        <dbReference type="ChEBI" id="CHEBI:61977"/>
        <dbReference type="ChEBI" id="CHEBI:456216"/>
        <dbReference type="EC" id="2.7.11.1"/>
    </reaction>
</comment>
<dbReference type="GO" id="GO:0004674">
    <property type="term" value="F:protein serine/threonine kinase activity"/>
    <property type="evidence" value="ECO:0007669"/>
    <property type="project" value="UniProtKB-KW"/>
</dbReference>
<dbReference type="InterPro" id="IPR000719">
    <property type="entry name" value="Prot_kinase_dom"/>
</dbReference>
<gene>
    <name evidence="10" type="ORF">THAR02_05866</name>
</gene>
<evidence type="ECO:0000256" key="6">
    <source>
        <dbReference type="ARBA" id="ARBA00022840"/>
    </source>
</evidence>
<proteinExistence type="predicted"/>
<keyword evidence="3" id="KW-0808">Transferase</keyword>
<evidence type="ECO:0000256" key="2">
    <source>
        <dbReference type="ARBA" id="ARBA00022527"/>
    </source>
</evidence>
<dbReference type="Gene3D" id="1.10.510.10">
    <property type="entry name" value="Transferase(Phosphotransferase) domain 1"/>
    <property type="match status" value="1"/>
</dbReference>
<dbReference type="AlphaFoldDB" id="A0A0F9XA36"/>
<organism evidence="10 11">
    <name type="scientific">Trichoderma harzianum</name>
    <name type="common">Hypocrea lixii</name>
    <dbReference type="NCBI Taxonomy" id="5544"/>
    <lineage>
        <taxon>Eukaryota</taxon>
        <taxon>Fungi</taxon>
        <taxon>Dikarya</taxon>
        <taxon>Ascomycota</taxon>
        <taxon>Pezizomycotina</taxon>
        <taxon>Sordariomycetes</taxon>
        <taxon>Hypocreomycetidae</taxon>
        <taxon>Hypocreales</taxon>
        <taxon>Hypocreaceae</taxon>
        <taxon>Trichoderma</taxon>
    </lineage>
</organism>
<accession>A0A0F9XA36</accession>
<reference evidence="11" key="1">
    <citation type="journal article" date="2015" name="Genome Announc.">
        <title>Draft whole-genome sequence of the biocontrol agent Trichoderma harzianum T6776.</title>
        <authorList>
            <person name="Baroncelli R."/>
            <person name="Piaggeschi G."/>
            <person name="Fiorini L."/>
            <person name="Bertolini E."/>
            <person name="Zapparata A."/>
            <person name="Pe M.E."/>
            <person name="Sarrocco S."/>
            <person name="Vannacci G."/>
        </authorList>
    </citation>
    <scope>NUCLEOTIDE SEQUENCE [LARGE SCALE GENOMIC DNA]</scope>
    <source>
        <strain evidence="11">T6776</strain>
    </source>
</reference>
<evidence type="ECO:0000259" key="9">
    <source>
        <dbReference type="PROSITE" id="PS50011"/>
    </source>
</evidence>
<dbReference type="SUPFAM" id="SSF56112">
    <property type="entry name" value="Protein kinase-like (PK-like)"/>
    <property type="match status" value="1"/>
</dbReference>
<dbReference type="OrthoDB" id="5979581at2759"/>
<evidence type="ECO:0000256" key="7">
    <source>
        <dbReference type="ARBA" id="ARBA00047899"/>
    </source>
</evidence>
<dbReference type="PANTHER" id="PTHR47634:SF9">
    <property type="entry name" value="PROTEIN KINASE DOMAIN-CONTAINING PROTEIN-RELATED"/>
    <property type="match status" value="1"/>
</dbReference>
<dbReference type="InterPro" id="IPR051334">
    <property type="entry name" value="SRPK"/>
</dbReference>
<evidence type="ECO:0000256" key="5">
    <source>
        <dbReference type="ARBA" id="ARBA00022777"/>
    </source>
</evidence>
<protein>
    <recommendedName>
        <fullName evidence="1">non-specific serine/threonine protein kinase</fullName>
        <ecNumber evidence="1">2.7.11.1</ecNumber>
    </recommendedName>
</protein>
<evidence type="ECO:0000256" key="1">
    <source>
        <dbReference type="ARBA" id="ARBA00012513"/>
    </source>
</evidence>
<name>A0A0F9XA36_TRIHA</name>
<dbReference type="Proteomes" id="UP000034112">
    <property type="component" value="Unassembled WGS sequence"/>
</dbReference>
<keyword evidence="4" id="KW-0547">Nucleotide-binding</keyword>
<dbReference type="PANTHER" id="PTHR47634">
    <property type="entry name" value="PROTEIN KINASE DOMAIN-CONTAINING PROTEIN-RELATED"/>
    <property type="match status" value="1"/>
</dbReference>
<dbReference type="GO" id="GO:0050684">
    <property type="term" value="P:regulation of mRNA processing"/>
    <property type="evidence" value="ECO:0007669"/>
    <property type="project" value="TreeGrafter"/>
</dbReference>
<dbReference type="Gene3D" id="3.30.200.20">
    <property type="entry name" value="Phosphorylase Kinase, domain 1"/>
    <property type="match status" value="1"/>
</dbReference>
<keyword evidence="2" id="KW-0723">Serine/threonine-protein kinase</keyword>
<comment type="caution">
    <text evidence="10">The sequence shown here is derived from an EMBL/GenBank/DDBJ whole genome shotgun (WGS) entry which is preliminary data.</text>
</comment>
<evidence type="ECO:0000256" key="3">
    <source>
        <dbReference type="ARBA" id="ARBA00022679"/>
    </source>
</evidence>